<keyword evidence="2" id="KW-1133">Transmembrane helix</keyword>
<feature type="non-terminal residue" evidence="3">
    <location>
        <position position="106"/>
    </location>
</feature>
<keyword evidence="1" id="KW-0349">Heme</keyword>
<feature type="non-terminal residue" evidence="3">
    <location>
        <position position="1"/>
    </location>
</feature>
<accession>A0A836JQ04</accession>
<dbReference type="Gene3D" id="1.20.210.10">
    <property type="entry name" value="Cytochrome c oxidase-like, subunit I domain"/>
    <property type="match status" value="1"/>
</dbReference>
<comment type="caution">
    <text evidence="3">The sequence shown here is derived from an EMBL/GenBank/DDBJ whole genome shotgun (WGS) entry which is preliminary data.</text>
</comment>
<keyword evidence="4" id="KW-1185">Reference proteome</keyword>
<dbReference type="EC" id="7.1.1.9" evidence="1"/>
<keyword evidence="1 2" id="KW-0812">Transmembrane</keyword>
<dbReference type="Proteomes" id="UP000670152">
    <property type="component" value="Unassembled WGS sequence"/>
</dbReference>
<dbReference type="GO" id="GO:0006119">
    <property type="term" value="P:oxidative phosphorylation"/>
    <property type="evidence" value="ECO:0007669"/>
    <property type="project" value="UniProtKB-UniPathway"/>
</dbReference>
<evidence type="ECO:0000313" key="3">
    <source>
        <dbReference type="EMBL" id="KAG5321986.1"/>
    </source>
</evidence>
<dbReference type="GO" id="GO:0046872">
    <property type="term" value="F:metal ion binding"/>
    <property type="evidence" value="ECO:0007669"/>
    <property type="project" value="UniProtKB-KW"/>
</dbReference>
<feature type="transmembrane region" description="Helical" evidence="2">
    <location>
        <begin position="70"/>
        <end position="90"/>
    </location>
</feature>
<keyword evidence="1" id="KW-0408">Iron</keyword>
<dbReference type="PRINTS" id="PR01165">
    <property type="entry name" value="CYCOXIDASEI"/>
</dbReference>
<proteinExistence type="inferred from homology"/>
<keyword evidence="1" id="KW-0813">Transport</keyword>
<gene>
    <name evidence="3" type="primary">Coi_0</name>
    <name evidence="3" type="ORF">G6Z77_0011757</name>
</gene>
<dbReference type="SUPFAM" id="SSF81442">
    <property type="entry name" value="Cytochrome c oxidase subunit I-like"/>
    <property type="match status" value="1"/>
</dbReference>
<feature type="transmembrane region" description="Helical" evidence="2">
    <location>
        <begin position="28"/>
        <end position="50"/>
    </location>
</feature>
<comment type="pathway">
    <text evidence="1">Energy metabolism; oxidative phosphorylation.</text>
</comment>
<name>A0A836JQ04_9HYME</name>
<keyword evidence="1" id="KW-0679">Respiratory chain</keyword>
<dbReference type="GO" id="GO:0020037">
    <property type="term" value="F:heme binding"/>
    <property type="evidence" value="ECO:0007669"/>
    <property type="project" value="InterPro"/>
</dbReference>
<dbReference type="InterPro" id="IPR000883">
    <property type="entry name" value="Cyt_C_Oxase_1"/>
</dbReference>
<evidence type="ECO:0000256" key="2">
    <source>
        <dbReference type="SAM" id="Phobius"/>
    </source>
</evidence>
<sequence length="106" mass="12308">SGIIESAISMLIRLELRSYRNLINNDQIYNSLITNHAFIIILFIIVFFIIVDDRKFLIPLILGSPDIYLIYVELGAINFISIGFIFLFSIKKQFIINICFLNFSLE</sequence>
<dbReference type="AlphaFoldDB" id="A0A836JQ04"/>
<keyword evidence="1" id="KW-0496">Mitochondrion</keyword>
<comment type="function">
    <text evidence="1">Component of the cytochrome c oxidase, the last enzyme in the mitochondrial electron transport chain which drives oxidative phosphorylation. The respiratory chain contains 3 multisubunit complexes succinate dehydrogenase (complex II, CII), ubiquinol-cytochrome c oxidoreductase (cytochrome b-c1 complex, complex III, CIII) and cytochrome c oxidase (complex IV, CIV), that cooperate to transfer electrons derived from NADH and succinate to molecular oxygen, creating an electrochemical gradient over the inner membrane that drives transmembrane transport and the ATP synthase. Cytochrome c oxidase is the component of the respiratory chain that catalyzes the reduction of oxygen to water. Electrons originating from reduced cytochrome c in the intermembrane space (IMS) are transferred via the dinuclear copper A center (CU(A)) of subunit 2 and heme A of subunit 1 to the active site in subunit 1, a binuclear center (BNC) formed by heme A3 and copper B (CU(B)). The BNC reduces molecular oxygen to 2 water molecules using 4 electrons from cytochrome c in the IMS and 4 protons from the mitochondrial matrix.</text>
</comment>
<dbReference type="UniPathway" id="UPA00705"/>
<evidence type="ECO:0000313" key="4">
    <source>
        <dbReference type="Proteomes" id="UP000670152"/>
    </source>
</evidence>
<dbReference type="GO" id="GO:0004129">
    <property type="term" value="F:cytochrome-c oxidase activity"/>
    <property type="evidence" value="ECO:0007669"/>
    <property type="project" value="UniProtKB-EC"/>
</dbReference>
<comment type="similarity">
    <text evidence="1">Belongs to the heme-copper respiratory oxidase family.</text>
</comment>
<keyword evidence="1 2" id="KW-0472">Membrane</keyword>
<dbReference type="EMBL" id="JAANIB010009421">
    <property type="protein sequence ID" value="KAG5321986.1"/>
    <property type="molecule type" value="Genomic_DNA"/>
</dbReference>
<keyword evidence="1" id="KW-0999">Mitochondrion inner membrane</keyword>
<keyword evidence="1" id="KW-0186">Copper</keyword>
<dbReference type="GO" id="GO:0005743">
    <property type="term" value="C:mitochondrial inner membrane"/>
    <property type="evidence" value="ECO:0007669"/>
    <property type="project" value="UniProtKB-SubCell"/>
</dbReference>
<evidence type="ECO:0000256" key="1">
    <source>
        <dbReference type="RuleBase" id="RU000369"/>
    </source>
</evidence>
<comment type="subcellular location">
    <subcellularLocation>
        <location evidence="1">Mitochondrion inner membrane</location>
        <topology evidence="1">Multi-pass membrane protein</topology>
    </subcellularLocation>
</comment>
<protein>
    <recommendedName>
        <fullName evidence="1">Cytochrome c oxidase subunit 1</fullName>
        <ecNumber evidence="1">7.1.1.9</ecNumber>
    </recommendedName>
</protein>
<reference evidence="3 4" key="1">
    <citation type="submission" date="2020-02" db="EMBL/GenBank/DDBJ databases">
        <title>Relaxed selection underlies rapid genomic changes in the transitions from sociality to social parasitism in ants.</title>
        <authorList>
            <person name="Bi X."/>
        </authorList>
    </citation>
    <scope>NUCLEOTIDE SEQUENCE [LARGE SCALE GENOMIC DNA]</scope>
    <source>
        <strain evidence="3">BGI-DK2014b</strain>
        <tissue evidence="3">Whole body</tissue>
    </source>
</reference>
<dbReference type="InterPro" id="IPR036927">
    <property type="entry name" value="Cyt_c_oxase-like_su1_sf"/>
</dbReference>
<organism evidence="3 4">
    <name type="scientific">Acromyrmex heyeri</name>
    <dbReference type="NCBI Taxonomy" id="230685"/>
    <lineage>
        <taxon>Eukaryota</taxon>
        <taxon>Metazoa</taxon>
        <taxon>Ecdysozoa</taxon>
        <taxon>Arthropoda</taxon>
        <taxon>Hexapoda</taxon>
        <taxon>Insecta</taxon>
        <taxon>Pterygota</taxon>
        <taxon>Neoptera</taxon>
        <taxon>Endopterygota</taxon>
        <taxon>Hymenoptera</taxon>
        <taxon>Apocrita</taxon>
        <taxon>Aculeata</taxon>
        <taxon>Formicoidea</taxon>
        <taxon>Formicidae</taxon>
        <taxon>Myrmicinae</taxon>
        <taxon>Acromyrmex</taxon>
    </lineage>
</organism>
<keyword evidence="1" id="KW-0249">Electron transport</keyword>
<comment type="catalytic activity">
    <reaction evidence="1">
        <text>4 Fe(II)-[cytochrome c] + O2 + 8 H(+)(in) = 4 Fe(III)-[cytochrome c] + 2 H2O + 4 H(+)(out)</text>
        <dbReference type="Rhea" id="RHEA:11436"/>
        <dbReference type="Rhea" id="RHEA-COMP:10350"/>
        <dbReference type="Rhea" id="RHEA-COMP:14399"/>
        <dbReference type="ChEBI" id="CHEBI:15377"/>
        <dbReference type="ChEBI" id="CHEBI:15378"/>
        <dbReference type="ChEBI" id="CHEBI:15379"/>
        <dbReference type="ChEBI" id="CHEBI:29033"/>
        <dbReference type="ChEBI" id="CHEBI:29034"/>
        <dbReference type="EC" id="7.1.1.9"/>
    </reaction>
</comment>
<keyword evidence="1" id="KW-0479">Metal-binding</keyword>
<dbReference type="OrthoDB" id="7490198at2759"/>